<sequence>MTKIGGEIVMIEYRVARSSDISGMLDLFQELKKEGAQVGFTHIEDVEELQQQLKDENIVLYVAVDPEKGKIAGILRGKRGASYQNHSAFMTAAVAKSYRGKQIAKELTHYGLEDLAEKGVKIARTYVYSNNKASLNTLLSCGFTISGSVHMHHFSEETGQYVDDIIVHKLLNDK</sequence>
<dbReference type="AlphaFoldDB" id="A0AA44BGX0"/>
<dbReference type="InterPro" id="IPR000182">
    <property type="entry name" value="GNAT_dom"/>
</dbReference>
<evidence type="ECO:0000259" key="1">
    <source>
        <dbReference type="PROSITE" id="PS51186"/>
    </source>
</evidence>
<proteinExistence type="predicted"/>
<dbReference type="PROSITE" id="PS51186">
    <property type="entry name" value="GNAT"/>
    <property type="match status" value="1"/>
</dbReference>
<dbReference type="Pfam" id="PF00583">
    <property type="entry name" value="Acetyltransf_1"/>
    <property type="match status" value="1"/>
</dbReference>
<gene>
    <name evidence="2" type="ORF">ISALK_14290</name>
</gene>
<keyword evidence="3" id="KW-1185">Reference proteome</keyword>
<dbReference type="InterPro" id="IPR016181">
    <property type="entry name" value="Acyl_CoA_acyltransferase"/>
</dbReference>
<dbReference type="Proteomes" id="UP000449710">
    <property type="component" value="Unassembled WGS sequence"/>
</dbReference>
<reference evidence="2 3" key="1">
    <citation type="submission" date="2019-04" db="EMBL/GenBank/DDBJ databases">
        <title>Isachenkonia alkalipeptolytica gen. nov. sp. nov. a new anaerobic, alkiliphilic organothrophic bacterium capable to reduce synthesized ferrihydrite isolated from a soda lake.</title>
        <authorList>
            <person name="Toshchakov S.V."/>
            <person name="Zavarzina D.G."/>
            <person name="Zhilina T.N."/>
            <person name="Kostrikina N.A."/>
            <person name="Kublanov I.V."/>
        </authorList>
    </citation>
    <scope>NUCLEOTIDE SEQUENCE [LARGE SCALE GENOMIC DNA]</scope>
    <source>
        <strain evidence="2 3">Z-1701</strain>
    </source>
</reference>
<comment type="caution">
    <text evidence="2">The sequence shown here is derived from an EMBL/GenBank/DDBJ whole genome shotgun (WGS) entry which is preliminary data.</text>
</comment>
<dbReference type="SUPFAM" id="SSF55729">
    <property type="entry name" value="Acyl-CoA N-acyltransferases (Nat)"/>
    <property type="match status" value="1"/>
</dbReference>
<dbReference type="RefSeq" id="WP_160723531.1">
    <property type="nucleotide sequence ID" value="NZ_SUMG01000039.1"/>
</dbReference>
<evidence type="ECO:0000313" key="3">
    <source>
        <dbReference type="Proteomes" id="UP000449710"/>
    </source>
</evidence>
<name>A0AA44BGX0_9CLOT</name>
<dbReference type="EMBL" id="SUMG01000039">
    <property type="protein sequence ID" value="NBG89651.1"/>
    <property type="molecule type" value="Genomic_DNA"/>
</dbReference>
<feature type="domain" description="N-acetyltransferase" evidence="1">
    <location>
        <begin position="11"/>
        <end position="172"/>
    </location>
</feature>
<dbReference type="CDD" id="cd04301">
    <property type="entry name" value="NAT_SF"/>
    <property type="match status" value="1"/>
</dbReference>
<dbReference type="Gene3D" id="3.40.630.30">
    <property type="match status" value="1"/>
</dbReference>
<evidence type="ECO:0000313" key="2">
    <source>
        <dbReference type="EMBL" id="NBG89651.1"/>
    </source>
</evidence>
<organism evidence="2 3">
    <name type="scientific">Isachenkonia alkalipeptolytica</name>
    <dbReference type="NCBI Taxonomy" id="2565777"/>
    <lineage>
        <taxon>Bacteria</taxon>
        <taxon>Bacillati</taxon>
        <taxon>Bacillota</taxon>
        <taxon>Clostridia</taxon>
        <taxon>Eubacteriales</taxon>
        <taxon>Clostridiaceae</taxon>
        <taxon>Isachenkonia</taxon>
    </lineage>
</organism>
<protein>
    <submittedName>
        <fullName evidence="2">GNAT family N-acetyltransferase</fullName>
    </submittedName>
</protein>
<accession>A0AA44BGX0</accession>
<dbReference type="GO" id="GO:0016747">
    <property type="term" value="F:acyltransferase activity, transferring groups other than amino-acyl groups"/>
    <property type="evidence" value="ECO:0007669"/>
    <property type="project" value="InterPro"/>
</dbReference>